<dbReference type="AlphaFoldDB" id="A0ABD2YWE1"/>
<sequence length="212" mass="24468">MHFMENEEWNWEDSNISMPETSSWLDEREDDPPALTKVSEWERMIRAKLLLRKDVEMEAMSTPGKETIFGYSDHINLVNRMVELEECSREIKSTQVQMQQTVNGLVKTITELHSSIMHEFHRFGSERYELTYECMNASRKKGKNKADSLRTPMQPSATTIDTCIAIGNYSLGFIMTDDDETSLCVATPGQRSSGGTQRNEKRILNEDLEFVR</sequence>
<evidence type="ECO:0000256" key="1">
    <source>
        <dbReference type="SAM" id="MobiDB-lite"/>
    </source>
</evidence>
<proteinExistence type="predicted"/>
<reference evidence="2 3" key="1">
    <citation type="submission" date="2024-11" db="EMBL/GenBank/DDBJ databases">
        <title>A near-complete genome assembly of Cinchona calisaya.</title>
        <authorList>
            <person name="Lian D.C."/>
            <person name="Zhao X.W."/>
            <person name="Wei L."/>
        </authorList>
    </citation>
    <scope>NUCLEOTIDE SEQUENCE [LARGE SCALE GENOMIC DNA]</scope>
    <source>
        <tissue evidence="2">Nenye</tissue>
    </source>
</reference>
<evidence type="ECO:0000313" key="3">
    <source>
        <dbReference type="Proteomes" id="UP001630127"/>
    </source>
</evidence>
<evidence type="ECO:0000313" key="2">
    <source>
        <dbReference type="EMBL" id="KAL3510896.1"/>
    </source>
</evidence>
<feature type="compositionally biased region" description="Basic and acidic residues" evidence="1">
    <location>
        <begin position="198"/>
        <end position="212"/>
    </location>
</feature>
<accession>A0ABD2YWE1</accession>
<comment type="caution">
    <text evidence="2">The sequence shown here is derived from an EMBL/GenBank/DDBJ whole genome shotgun (WGS) entry which is preliminary data.</text>
</comment>
<dbReference type="EMBL" id="JBJUIK010000012">
    <property type="protein sequence ID" value="KAL3510896.1"/>
    <property type="molecule type" value="Genomic_DNA"/>
</dbReference>
<feature type="region of interest" description="Disordered" evidence="1">
    <location>
        <begin position="187"/>
        <end position="212"/>
    </location>
</feature>
<organism evidence="2 3">
    <name type="scientific">Cinchona calisaya</name>
    <dbReference type="NCBI Taxonomy" id="153742"/>
    <lineage>
        <taxon>Eukaryota</taxon>
        <taxon>Viridiplantae</taxon>
        <taxon>Streptophyta</taxon>
        <taxon>Embryophyta</taxon>
        <taxon>Tracheophyta</taxon>
        <taxon>Spermatophyta</taxon>
        <taxon>Magnoliopsida</taxon>
        <taxon>eudicotyledons</taxon>
        <taxon>Gunneridae</taxon>
        <taxon>Pentapetalae</taxon>
        <taxon>asterids</taxon>
        <taxon>lamiids</taxon>
        <taxon>Gentianales</taxon>
        <taxon>Rubiaceae</taxon>
        <taxon>Cinchonoideae</taxon>
        <taxon>Cinchoneae</taxon>
        <taxon>Cinchona</taxon>
    </lineage>
</organism>
<dbReference type="Proteomes" id="UP001630127">
    <property type="component" value="Unassembled WGS sequence"/>
</dbReference>
<gene>
    <name evidence="2" type="ORF">ACH5RR_030297</name>
</gene>
<protein>
    <submittedName>
        <fullName evidence="2">Uncharacterized protein</fullName>
    </submittedName>
</protein>
<keyword evidence="3" id="KW-1185">Reference proteome</keyword>
<name>A0ABD2YWE1_9GENT</name>